<proteinExistence type="predicted"/>
<protein>
    <submittedName>
        <fullName evidence="1">WD repeat-containing protein WRAP73</fullName>
    </submittedName>
</protein>
<keyword evidence="2" id="KW-1185">Reference proteome</keyword>
<dbReference type="AlphaFoldDB" id="A0A2B4SSG9"/>
<gene>
    <name evidence="1" type="primary">WRAP73</name>
    <name evidence="1" type="ORF">AWC38_SpisGene2310</name>
</gene>
<name>A0A2B4SSG9_STYPI</name>
<evidence type="ECO:0000313" key="1">
    <source>
        <dbReference type="EMBL" id="PFX32851.1"/>
    </source>
</evidence>
<dbReference type="Gene3D" id="2.130.10.10">
    <property type="entry name" value="YVTN repeat-like/Quinoprotein amine dehydrogenase"/>
    <property type="match status" value="3"/>
</dbReference>
<dbReference type="GO" id="GO:0005815">
    <property type="term" value="C:microtubule organizing center"/>
    <property type="evidence" value="ECO:0007669"/>
    <property type="project" value="TreeGrafter"/>
</dbReference>
<dbReference type="PANTHER" id="PTHR16220:SF0">
    <property type="entry name" value="WD REPEAT-CONTAINING PROTEIN WRAP73"/>
    <property type="match status" value="1"/>
</dbReference>
<dbReference type="SUPFAM" id="SSF50969">
    <property type="entry name" value="YVTN repeat-like/Quinoprotein amine dehydrogenase"/>
    <property type="match status" value="1"/>
</dbReference>
<reference evidence="2" key="1">
    <citation type="journal article" date="2017" name="bioRxiv">
        <title>Comparative analysis of the genomes of Stylophora pistillata and Acropora digitifera provides evidence for extensive differences between species of corals.</title>
        <authorList>
            <person name="Voolstra C.R."/>
            <person name="Li Y."/>
            <person name="Liew Y.J."/>
            <person name="Baumgarten S."/>
            <person name="Zoccola D."/>
            <person name="Flot J.-F."/>
            <person name="Tambutte S."/>
            <person name="Allemand D."/>
            <person name="Aranda M."/>
        </authorList>
    </citation>
    <scope>NUCLEOTIDE SEQUENCE [LARGE SCALE GENOMIC DNA]</scope>
</reference>
<dbReference type="InterPro" id="IPR052778">
    <property type="entry name" value="Centrosome-WD_assoc"/>
</dbReference>
<dbReference type="Proteomes" id="UP000225706">
    <property type="component" value="Unassembled WGS sequence"/>
</dbReference>
<evidence type="ECO:0000313" key="2">
    <source>
        <dbReference type="Proteomes" id="UP000225706"/>
    </source>
</evidence>
<dbReference type="InterPro" id="IPR011044">
    <property type="entry name" value="Quino_amine_DH_bsu"/>
</dbReference>
<dbReference type="InterPro" id="IPR015943">
    <property type="entry name" value="WD40/YVTN_repeat-like_dom_sf"/>
</dbReference>
<dbReference type="OrthoDB" id="308690at2759"/>
<dbReference type="EMBL" id="LSMT01000018">
    <property type="protein sequence ID" value="PFX32851.1"/>
    <property type="molecule type" value="Genomic_DNA"/>
</dbReference>
<dbReference type="PANTHER" id="PTHR16220">
    <property type="entry name" value="WD REPEAT PROTEIN 8-RELATED"/>
    <property type="match status" value="1"/>
</dbReference>
<accession>A0A2B4SSG9</accession>
<sequence length="441" mass="49928">MNFSELFKQTNQLSRFSPNGKYLGSCVQYRLLVRDVKTLQILQLYTCLDVVQHVEWSSDSLYILCGMLKRGLVQVWSLEKPDWTCKIDEGLAGLTAVRWSPDGRHILSTADFQLRISVWSLVNKSVSYIKYPKHTHAGLDFTKDGKYMALAERRNCKDCISIFACSSWQLVKHFEVETNDLADLAWSPDGRVLCVWDSLLRYELLVYSMDGRCLSRYSAYEFALGIKSVCWSPSSQFLAIGSFDEKCRVLNHVTWKIVAEHNHSHTVDSPSVIVYREVELKPPLLKGEIMPPGGFTVQSKYEVQPGPVQVPILKPDPEKANPKLGVGHVAFSQDNRYLATKNDNMPNALWLWDVSKLCLSALLLQTSSVRAFQWDPKQPRLAVCTGNNKLYLWSPAGCVSVVVPTEATFQITSVQFHPDGNILLLLGKDHMCLCFLTDPRT</sequence>
<dbReference type="InterPro" id="IPR001680">
    <property type="entry name" value="WD40_rpt"/>
</dbReference>
<dbReference type="GO" id="GO:1990811">
    <property type="term" value="C:MWP complex"/>
    <property type="evidence" value="ECO:0007669"/>
    <property type="project" value="TreeGrafter"/>
</dbReference>
<comment type="caution">
    <text evidence="1">The sequence shown here is derived from an EMBL/GenBank/DDBJ whole genome shotgun (WGS) entry which is preliminary data.</text>
</comment>
<dbReference type="Pfam" id="PF00400">
    <property type="entry name" value="WD40"/>
    <property type="match status" value="2"/>
</dbReference>
<organism evidence="1 2">
    <name type="scientific">Stylophora pistillata</name>
    <name type="common">Smooth cauliflower coral</name>
    <dbReference type="NCBI Taxonomy" id="50429"/>
    <lineage>
        <taxon>Eukaryota</taxon>
        <taxon>Metazoa</taxon>
        <taxon>Cnidaria</taxon>
        <taxon>Anthozoa</taxon>
        <taxon>Hexacorallia</taxon>
        <taxon>Scleractinia</taxon>
        <taxon>Astrocoeniina</taxon>
        <taxon>Pocilloporidae</taxon>
        <taxon>Stylophora</taxon>
    </lineage>
</organism>
<dbReference type="SMART" id="SM00320">
    <property type="entry name" value="WD40"/>
    <property type="match status" value="6"/>
</dbReference>
<dbReference type="STRING" id="50429.A0A2B4SSG9"/>